<keyword evidence="3" id="KW-0645">Protease</keyword>
<dbReference type="RefSeq" id="WP_231446142.1">
    <property type="nucleotide sequence ID" value="NZ_JAJOMB010000014.1"/>
</dbReference>
<keyword evidence="1" id="KW-0812">Transmembrane</keyword>
<dbReference type="EMBL" id="JAJOMB010000014">
    <property type="protein sequence ID" value="MCD5313992.1"/>
    <property type="molecule type" value="Genomic_DNA"/>
</dbReference>
<dbReference type="Pfam" id="PF02517">
    <property type="entry name" value="Rce1-like"/>
    <property type="match status" value="1"/>
</dbReference>
<feature type="transmembrane region" description="Helical" evidence="1">
    <location>
        <begin position="203"/>
        <end position="223"/>
    </location>
</feature>
<name>A0A9X1SVH3_9ACTN</name>
<feature type="transmembrane region" description="Helical" evidence="1">
    <location>
        <begin position="163"/>
        <end position="183"/>
    </location>
</feature>
<dbReference type="AlphaFoldDB" id="A0A9X1SVH3"/>
<reference evidence="3" key="1">
    <citation type="submission" date="2021-11" db="EMBL/GenBank/DDBJ databases">
        <title>Streptomyces corallinus and Kineosporia corallina sp. nov., two new coral-derived marine actinobacteria.</title>
        <authorList>
            <person name="Buangrab K."/>
            <person name="Sutthacheep M."/>
            <person name="Yeemin T."/>
            <person name="Harunari E."/>
            <person name="Igarashi Y."/>
            <person name="Sripreechasak P."/>
            <person name="Kanchanasin P."/>
            <person name="Tanasupawat S."/>
            <person name="Phongsopitanun W."/>
        </authorList>
    </citation>
    <scope>NUCLEOTIDE SEQUENCE</scope>
    <source>
        <strain evidence="3">JCM 31032</strain>
    </source>
</reference>
<keyword evidence="3" id="KW-0378">Hydrolase</keyword>
<feature type="transmembrane region" description="Helical" evidence="1">
    <location>
        <begin position="132"/>
        <end position="151"/>
    </location>
</feature>
<gene>
    <name evidence="3" type="ORF">LR394_24085</name>
</gene>
<evidence type="ECO:0000259" key="2">
    <source>
        <dbReference type="Pfam" id="PF02517"/>
    </source>
</evidence>
<evidence type="ECO:0000256" key="1">
    <source>
        <dbReference type="SAM" id="Phobius"/>
    </source>
</evidence>
<feature type="transmembrane region" description="Helical" evidence="1">
    <location>
        <begin position="6"/>
        <end position="27"/>
    </location>
</feature>
<dbReference type="PANTHER" id="PTHR39430">
    <property type="entry name" value="MEMBRANE-ASSOCIATED PROTEASE-RELATED"/>
    <property type="match status" value="1"/>
</dbReference>
<dbReference type="PANTHER" id="PTHR39430:SF1">
    <property type="entry name" value="PROTEASE"/>
    <property type="match status" value="1"/>
</dbReference>
<comment type="caution">
    <text evidence="3">The sequence shown here is derived from an EMBL/GenBank/DDBJ whole genome shotgun (WGS) entry which is preliminary data.</text>
</comment>
<dbReference type="Proteomes" id="UP001138997">
    <property type="component" value="Unassembled WGS sequence"/>
</dbReference>
<feature type="transmembrane region" description="Helical" evidence="1">
    <location>
        <begin position="110"/>
        <end position="126"/>
    </location>
</feature>
<dbReference type="InterPro" id="IPR003675">
    <property type="entry name" value="Rce1/LyrA-like_dom"/>
</dbReference>
<accession>A0A9X1SVH3</accession>
<sequence length="240" mass="25042">MDTQNLANLLLLPCIAVFGVIAIRSRGLAAVGLRPRPRTFVLGFLIGTVAISVVFVLLRATATIEVESVGGDTGMIVALLIYLVLLALIEEAVFRGLLMNGIGVAVRSDWLAVGITAVLVGVPYFFAEGAGALGILSGVLSGVMYGAAFLATQNIWLGAGLRAAWNFVQGPLLGFPVSATMLVDDPLIHQMATGARWLTGGVYGPEASVPGLVIRLVVIAYLIRQVKTSRSLAGRDGQAA</sequence>
<dbReference type="GO" id="GO:0080120">
    <property type="term" value="P:CAAX-box protein maturation"/>
    <property type="evidence" value="ECO:0007669"/>
    <property type="project" value="UniProtKB-ARBA"/>
</dbReference>
<feature type="transmembrane region" description="Helical" evidence="1">
    <location>
        <begin position="39"/>
        <end position="62"/>
    </location>
</feature>
<keyword evidence="1" id="KW-1133">Transmembrane helix</keyword>
<keyword evidence="1" id="KW-0472">Membrane</keyword>
<dbReference type="GO" id="GO:0004175">
    <property type="term" value="F:endopeptidase activity"/>
    <property type="evidence" value="ECO:0007669"/>
    <property type="project" value="UniProtKB-ARBA"/>
</dbReference>
<dbReference type="EC" id="3.4.-.-" evidence="3"/>
<keyword evidence="4" id="KW-1185">Reference proteome</keyword>
<proteinExistence type="predicted"/>
<feature type="transmembrane region" description="Helical" evidence="1">
    <location>
        <begin position="74"/>
        <end position="98"/>
    </location>
</feature>
<organism evidence="3 4">
    <name type="scientific">Kineosporia babensis</name>
    <dbReference type="NCBI Taxonomy" id="499548"/>
    <lineage>
        <taxon>Bacteria</taxon>
        <taxon>Bacillati</taxon>
        <taxon>Actinomycetota</taxon>
        <taxon>Actinomycetes</taxon>
        <taxon>Kineosporiales</taxon>
        <taxon>Kineosporiaceae</taxon>
        <taxon>Kineosporia</taxon>
    </lineage>
</organism>
<feature type="domain" description="CAAX prenyl protease 2/Lysostaphin resistance protein A-like" evidence="2">
    <location>
        <begin position="75"/>
        <end position="168"/>
    </location>
</feature>
<evidence type="ECO:0000313" key="3">
    <source>
        <dbReference type="EMBL" id="MCD5313992.1"/>
    </source>
</evidence>
<evidence type="ECO:0000313" key="4">
    <source>
        <dbReference type="Proteomes" id="UP001138997"/>
    </source>
</evidence>
<protein>
    <submittedName>
        <fullName evidence="3">CPBP family glutamic-type intramembrane protease</fullName>
        <ecNumber evidence="3">3.4.-.-</ecNumber>
    </submittedName>
</protein>
<dbReference type="GO" id="GO:0006508">
    <property type="term" value="P:proteolysis"/>
    <property type="evidence" value="ECO:0007669"/>
    <property type="project" value="UniProtKB-KW"/>
</dbReference>